<protein>
    <recommendedName>
        <fullName evidence="11">G-protein coupled receptors family 1 profile domain-containing protein</fullName>
    </recommendedName>
</protein>
<dbReference type="InterPro" id="IPR017452">
    <property type="entry name" value="GPCR_Rhodpsn_7TM"/>
</dbReference>
<dbReference type="OrthoDB" id="5987936at2759"/>
<reference evidence="12" key="1">
    <citation type="submission" date="2020-10" db="EMBL/GenBank/DDBJ databases">
        <authorList>
            <person name="Kikuchi T."/>
        </authorList>
    </citation>
    <scope>NUCLEOTIDE SEQUENCE</scope>
    <source>
        <strain evidence="12">NKZ352</strain>
    </source>
</reference>
<dbReference type="GO" id="GO:0004983">
    <property type="term" value="F:neuropeptide Y receptor activity"/>
    <property type="evidence" value="ECO:0007669"/>
    <property type="project" value="InterPro"/>
</dbReference>
<evidence type="ECO:0000256" key="5">
    <source>
        <dbReference type="ARBA" id="ARBA00023040"/>
    </source>
</evidence>
<dbReference type="PRINTS" id="PR00237">
    <property type="entry name" value="GPCRRHODOPSN"/>
</dbReference>
<evidence type="ECO:0000313" key="13">
    <source>
        <dbReference type="Proteomes" id="UP000835052"/>
    </source>
</evidence>
<dbReference type="PANTHER" id="PTHR45695:SF15">
    <property type="entry name" value="OPSIN RH2"/>
    <property type="match status" value="1"/>
</dbReference>
<dbReference type="PRINTS" id="PR01012">
    <property type="entry name" value="NRPEPTIDEYR"/>
</dbReference>
<evidence type="ECO:0000256" key="4">
    <source>
        <dbReference type="ARBA" id="ARBA00022989"/>
    </source>
</evidence>
<keyword evidence="5 9" id="KW-0297">G-protein coupled receptor</keyword>
<evidence type="ECO:0000256" key="3">
    <source>
        <dbReference type="ARBA" id="ARBA00022692"/>
    </source>
</evidence>
<evidence type="ECO:0000256" key="2">
    <source>
        <dbReference type="ARBA" id="ARBA00010663"/>
    </source>
</evidence>
<evidence type="ECO:0000256" key="1">
    <source>
        <dbReference type="ARBA" id="ARBA00004141"/>
    </source>
</evidence>
<dbReference type="PROSITE" id="PS50262">
    <property type="entry name" value="G_PROTEIN_RECEP_F1_2"/>
    <property type="match status" value="1"/>
</dbReference>
<evidence type="ECO:0000256" key="6">
    <source>
        <dbReference type="ARBA" id="ARBA00023136"/>
    </source>
</evidence>
<dbReference type="InterPro" id="IPR000276">
    <property type="entry name" value="GPCR_Rhodpsn"/>
</dbReference>
<dbReference type="PROSITE" id="PS00237">
    <property type="entry name" value="G_PROTEIN_RECEP_F1_1"/>
    <property type="match status" value="1"/>
</dbReference>
<feature type="transmembrane region" description="Helical" evidence="10">
    <location>
        <begin position="40"/>
        <end position="64"/>
    </location>
</feature>
<gene>
    <name evidence="12" type="ORF">CAUJ_LOCUS363</name>
</gene>
<name>A0A8S1GN72_9PELO</name>
<dbReference type="Pfam" id="PF00001">
    <property type="entry name" value="7tm_1"/>
    <property type="match status" value="1"/>
</dbReference>
<feature type="transmembrane region" description="Helical" evidence="10">
    <location>
        <begin position="76"/>
        <end position="96"/>
    </location>
</feature>
<comment type="subcellular location">
    <subcellularLocation>
        <location evidence="1">Membrane</location>
        <topology evidence="1">Multi-pass membrane protein</topology>
    </subcellularLocation>
</comment>
<dbReference type="PANTHER" id="PTHR45695">
    <property type="entry name" value="LEUCOKININ RECEPTOR-RELATED"/>
    <property type="match status" value="1"/>
</dbReference>
<dbReference type="EMBL" id="CAJGYM010000001">
    <property type="protein sequence ID" value="CAD6184444.1"/>
    <property type="molecule type" value="Genomic_DNA"/>
</dbReference>
<keyword evidence="4 10" id="KW-1133">Transmembrane helix</keyword>
<dbReference type="Gene3D" id="1.20.1070.10">
    <property type="entry name" value="Rhodopsin 7-helix transmembrane proteins"/>
    <property type="match status" value="1"/>
</dbReference>
<accession>A0A8S1GN72</accession>
<dbReference type="AlphaFoldDB" id="A0A8S1GN72"/>
<dbReference type="InterPro" id="IPR000611">
    <property type="entry name" value="NPY_rcpt"/>
</dbReference>
<comment type="similarity">
    <text evidence="2 9">Belongs to the G-protein coupled receptor 1 family.</text>
</comment>
<evidence type="ECO:0000256" key="7">
    <source>
        <dbReference type="ARBA" id="ARBA00023170"/>
    </source>
</evidence>
<feature type="transmembrane region" description="Helical" evidence="10">
    <location>
        <begin position="250"/>
        <end position="271"/>
    </location>
</feature>
<feature type="transmembrane region" description="Helical" evidence="10">
    <location>
        <begin position="146"/>
        <end position="165"/>
    </location>
</feature>
<feature type="domain" description="G-protein coupled receptors family 1 profile" evidence="11">
    <location>
        <begin position="55"/>
        <end position="316"/>
    </location>
</feature>
<keyword evidence="6 10" id="KW-0472">Membrane</keyword>
<feature type="transmembrane region" description="Helical" evidence="10">
    <location>
        <begin position="116"/>
        <end position="134"/>
    </location>
</feature>
<feature type="transmembrane region" description="Helical" evidence="10">
    <location>
        <begin position="207"/>
        <end position="229"/>
    </location>
</feature>
<evidence type="ECO:0000256" key="9">
    <source>
        <dbReference type="RuleBase" id="RU000688"/>
    </source>
</evidence>
<dbReference type="SUPFAM" id="SSF81321">
    <property type="entry name" value="Family A G protein-coupled receptor-like"/>
    <property type="match status" value="1"/>
</dbReference>
<evidence type="ECO:0000256" key="8">
    <source>
        <dbReference type="ARBA" id="ARBA00023224"/>
    </source>
</evidence>
<keyword evidence="3 9" id="KW-0812">Transmembrane</keyword>
<keyword evidence="13" id="KW-1185">Reference proteome</keyword>
<evidence type="ECO:0000259" key="11">
    <source>
        <dbReference type="PROSITE" id="PS50262"/>
    </source>
</evidence>
<proteinExistence type="inferred from homology"/>
<organism evidence="12 13">
    <name type="scientific">Caenorhabditis auriculariae</name>
    <dbReference type="NCBI Taxonomy" id="2777116"/>
    <lineage>
        <taxon>Eukaryota</taxon>
        <taxon>Metazoa</taxon>
        <taxon>Ecdysozoa</taxon>
        <taxon>Nematoda</taxon>
        <taxon>Chromadorea</taxon>
        <taxon>Rhabditida</taxon>
        <taxon>Rhabditina</taxon>
        <taxon>Rhabditomorpha</taxon>
        <taxon>Rhabditoidea</taxon>
        <taxon>Rhabditidae</taxon>
        <taxon>Peloderinae</taxon>
        <taxon>Caenorhabditis</taxon>
    </lineage>
</organism>
<dbReference type="GO" id="GO:0005886">
    <property type="term" value="C:plasma membrane"/>
    <property type="evidence" value="ECO:0007669"/>
    <property type="project" value="TreeGrafter"/>
</dbReference>
<evidence type="ECO:0000313" key="12">
    <source>
        <dbReference type="EMBL" id="CAD6184444.1"/>
    </source>
</evidence>
<sequence>MSGTSSSVDYDYEDGGGNTTDAEYEALIADVLWPNLVERWFVAVLVAMMVVGVVGNSLVVLVVFSNKSMRNALNIVLTNLALADLLILLFCLPPTVINDVTKTFWFSTVFCKSVLFIQNTSVYVSVLSLVFITCERWRAITYPLKPPFFSTSHVIPAIWLLGMMLSSPEPLTLQLQPAQFLRPNFATTWGTQCKETWSQSFQRKYQLVQALCAYLCPLFIISCLCIHMSRTLKLSRVSMGRRHISSRKKAVRMLCAVVFLFALSNLPVHVYNIALSFDLLSSGGDEQEIDVNMVAIRKLAPRVFSYSSSCLNPILYSFMSVNERNFTSGFNIYTYIHVEEMRNVV</sequence>
<keyword evidence="7 9" id="KW-0675">Receptor</keyword>
<comment type="caution">
    <text evidence="12">The sequence shown here is derived from an EMBL/GenBank/DDBJ whole genome shotgun (WGS) entry which is preliminary data.</text>
</comment>
<dbReference type="Proteomes" id="UP000835052">
    <property type="component" value="Unassembled WGS sequence"/>
</dbReference>
<evidence type="ECO:0000256" key="10">
    <source>
        <dbReference type="SAM" id="Phobius"/>
    </source>
</evidence>
<keyword evidence="8 9" id="KW-0807">Transducer</keyword>